<evidence type="ECO:0000256" key="4">
    <source>
        <dbReference type="ARBA" id="ARBA00048462"/>
    </source>
</evidence>
<evidence type="ECO:0000313" key="6">
    <source>
        <dbReference type="EMBL" id="MBM7584503.1"/>
    </source>
</evidence>
<dbReference type="NCBIfam" id="TIGR00128">
    <property type="entry name" value="fabD"/>
    <property type="match status" value="1"/>
</dbReference>
<dbReference type="InterPro" id="IPR014043">
    <property type="entry name" value="Acyl_transferase_dom"/>
</dbReference>
<dbReference type="PANTHER" id="PTHR42681">
    <property type="entry name" value="MALONYL-COA-ACYL CARRIER PROTEIN TRANSACYLASE, MITOCHONDRIAL"/>
    <property type="match status" value="1"/>
</dbReference>
<evidence type="ECO:0000313" key="7">
    <source>
        <dbReference type="Proteomes" id="UP001646157"/>
    </source>
</evidence>
<dbReference type="Gene3D" id="3.40.366.10">
    <property type="entry name" value="Malonyl-Coenzyme A Acyl Carrier Protein, domain 2"/>
    <property type="match status" value="1"/>
</dbReference>
<dbReference type="Proteomes" id="UP001646157">
    <property type="component" value="Unassembled WGS sequence"/>
</dbReference>
<accession>A0ABS2N9I5</accession>
<reference evidence="6 7" key="1">
    <citation type="submission" date="2021-01" db="EMBL/GenBank/DDBJ databases">
        <title>Genomic Encyclopedia of Type Strains, Phase IV (KMG-IV): sequencing the most valuable type-strain genomes for metagenomic binning, comparative biology and taxonomic classification.</title>
        <authorList>
            <person name="Goeker M."/>
        </authorList>
    </citation>
    <scope>NUCLEOTIDE SEQUENCE [LARGE SCALE GENOMIC DNA]</scope>
    <source>
        <strain evidence="6 7">DSM 24834</strain>
    </source>
</reference>
<comment type="caution">
    <text evidence="6">The sequence shown here is derived from an EMBL/GenBank/DDBJ whole genome shotgun (WGS) entry which is preliminary data.</text>
</comment>
<evidence type="ECO:0000256" key="2">
    <source>
        <dbReference type="ARBA" id="ARBA00022679"/>
    </source>
</evidence>
<keyword evidence="2 6" id="KW-0808">Transferase</keyword>
<evidence type="ECO:0000256" key="3">
    <source>
        <dbReference type="ARBA" id="ARBA00023315"/>
    </source>
</evidence>
<dbReference type="SUPFAM" id="SSF55048">
    <property type="entry name" value="Probable ACP-binding domain of malonyl-CoA ACP transacylase"/>
    <property type="match status" value="1"/>
</dbReference>
<organism evidence="6 7">
    <name type="scientific">Rossellomorea pakistanensis</name>
    <dbReference type="NCBI Taxonomy" id="992288"/>
    <lineage>
        <taxon>Bacteria</taxon>
        <taxon>Bacillati</taxon>
        <taxon>Bacillota</taxon>
        <taxon>Bacilli</taxon>
        <taxon>Bacillales</taxon>
        <taxon>Bacillaceae</taxon>
        <taxon>Rossellomorea</taxon>
    </lineage>
</organism>
<feature type="domain" description="Malonyl-CoA:ACP transacylase (MAT)" evidence="5">
    <location>
        <begin position="5"/>
        <end position="299"/>
    </location>
</feature>
<dbReference type="InterPro" id="IPR016035">
    <property type="entry name" value="Acyl_Trfase/lysoPLipase"/>
</dbReference>
<dbReference type="Pfam" id="PF00698">
    <property type="entry name" value="Acyl_transf_1"/>
    <property type="match status" value="1"/>
</dbReference>
<dbReference type="GO" id="GO:0004314">
    <property type="term" value="F:[acyl-carrier-protein] S-malonyltransferase activity"/>
    <property type="evidence" value="ECO:0007669"/>
    <property type="project" value="UniProtKB-EC"/>
</dbReference>
<gene>
    <name evidence="6" type="ORF">JOC86_001040</name>
</gene>
<keyword evidence="7" id="KW-1185">Reference proteome</keyword>
<dbReference type="InterPro" id="IPR050858">
    <property type="entry name" value="Mal-CoA-ACP_Trans/PKS_FabD"/>
</dbReference>
<dbReference type="SMART" id="SM00827">
    <property type="entry name" value="PKS_AT"/>
    <property type="match status" value="1"/>
</dbReference>
<dbReference type="EMBL" id="JAFBDZ010000001">
    <property type="protein sequence ID" value="MBM7584503.1"/>
    <property type="molecule type" value="Genomic_DNA"/>
</dbReference>
<protein>
    <recommendedName>
        <fullName evidence="1">[acyl-carrier-protein] S-malonyltransferase</fullName>
        <ecNumber evidence="1">2.3.1.39</ecNumber>
    </recommendedName>
</protein>
<dbReference type="PANTHER" id="PTHR42681:SF1">
    <property type="entry name" value="MALONYL-COA-ACYL CARRIER PROTEIN TRANSACYLASE, MITOCHONDRIAL"/>
    <property type="match status" value="1"/>
</dbReference>
<dbReference type="InterPro" id="IPR001227">
    <property type="entry name" value="Ac_transferase_dom_sf"/>
</dbReference>
<dbReference type="InterPro" id="IPR016036">
    <property type="entry name" value="Malonyl_transacylase_ACP-bd"/>
</dbReference>
<proteinExistence type="predicted"/>
<dbReference type="RefSeq" id="WP_205168651.1">
    <property type="nucleotide sequence ID" value="NZ_JAFBDZ010000001.1"/>
</dbReference>
<name>A0ABS2N9I5_9BACI</name>
<comment type="catalytic activity">
    <reaction evidence="4">
        <text>holo-[ACP] + malonyl-CoA = malonyl-[ACP] + CoA</text>
        <dbReference type="Rhea" id="RHEA:41792"/>
        <dbReference type="Rhea" id="RHEA-COMP:9623"/>
        <dbReference type="Rhea" id="RHEA-COMP:9685"/>
        <dbReference type="ChEBI" id="CHEBI:57287"/>
        <dbReference type="ChEBI" id="CHEBI:57384"/>
        <dbReference type="ChEBI" id="CHEBI:64479"/>
        <dbReference type="ChEBI" id="CHEBI:78449"/>
        <dbReference type="EC" id="2.3.1.39"/>
    </reaction>
</comment>
<dbReference type="EC" id="2.3.1.39" evidence="1"/>
<sequence>MIALLFPGQGSQYIGMGKSLAEEFPIARRTFEEADDVLKINLSSLCFEGESYKLIRTEYTQPALLTASVAAYRVYMDEIGLKPNFAVGHSLGEFSALTCSGAISFVDTLQIVRQRGLLMQEAVTNGLGVMTAIGQVDRKQVDELCVQISTKEKPVVIGCYNAPEQLVLSGHQEAVNKVAKLLVKEGVTVTPLNVSASFHSPMIEPAADQFKKILSQYNFRLGDYPVISNVTARPHESDHLMDLLTRQMTEPVQWQESIDYLQLQNVKIAIELGPKQVLQNLMKKNAPSIITVSLGEMGDIPKVKGVFNRENIEPSFIGKCLAIAVATKNRNWDNEAYTKGVIEPYHKVKQISMQLDQTKQEPTREQMVEALLMLRSVFKTKKTPHSEQQKRLKQLLRKPVDNDFVLSEQEDFTWLNF</sequence>
<evidence type="ECO:0000256" key="1">
    <source>
        <dbReference type="ARBA" id="ARBA00013258"/>
    </source>
</evidence>
<dbReference type="SUPFAM" id="SSF52151">
    <property type="entry name" value="FabD/lysophospholipase-like"/>
    <property type="match status" value="1"/>
</dbReference>
<evidence type="ECO:0000259" key="5">
    <source>
        <dbReference type="SMART" id="SM00827"/>
    </source>
</evidence>
<keyword evidence="3 6" id="KW-0012">Acyltransferase</keyword>
<dbReference type="Gene3D" id="3.30.70.250">
    <property type="entry name" value="Malonyl-CoA ACP transacylase, ACP-binding"/>
    <property type="match status" value="1"/>
</dbReference>
<dbReference type="InterPro" id="IPR004410">
    <property type="entry name" value="Malonyl_CoA-ACP_transAc_FabD"/>
</dbReference>